<protein>
    <submittedName>
        <fullName evidence="2">Uncharacterized protein</fullName>
    </submittedName>
</protein>
<gene>
    <name evidence="2" type="ORF">V6R90_08775</name>
</gene>
<dbReference type="EMBL" id="JBEGDP010000007">
    <property type="protein sequence ID" value="MEQ7847369.1"/>
    <property type="molecule type" value="Genomic_DNA"/>
</dbReference>
<evidence type="ECO:0000256" key="1">
    <source>
        <dbReference type="SAM" id="SignalP"/>
    </source>
</evidence>
<keyword evidence="3" id="KW-1185">Reference proteome</keyword>
<dbReference type="RefSeq" id="WP_349804417.1">
    <property type="nucleotide sequence ID" value="NZ_JBEGDP010000007.1"/>
</dbReference>
<evidence type="ECO:0000313" key="2">
    <source>
        <dbReference type="EMBL" id="MEQ7847369.1"/>
    </source>
</evidence>
<reference evidence="2 3" key="1">
    <citation type="submission" date="2024-02" db="EMBL/GenBank/DDBJ databases">
        <title>Full genome sequence of Nocardioides kribbensis.</title>
        <authorList>
            <person name="Poletto B.L."/>
            <person name="Silva G."/>
            <person name="Galante D."/>
            <person name="Campos K.R."/>
            <person name="Santos M.B.N."/>
            <person name="Sacchi C.T."/>
        </authorList>
    </citation>
    <scope>NUCLEOTIDE SEQUENCE [LARGE SCALE GENOMIC DNA]</scope>
    <source>
        <strain evidence="2 3">O4R</strain>
    </source>
</reference>
<feature type="signal peptide" evidence="1">
    <location>
        <begin position="1"/>
        <end position="25"/>
    </location>
</feature>
<keyword evidence="1" id="KW-0732">Signal</keyword>
<comment type="caution">
    <text evidence="2">The sequence shown here is derived from an EMBL/GenBank/DDBJ whole genome shotgun (WGS) entry which is preliminary data.</text>
</comment>
<sequence>MSHARRLRAVLVATVLVALPVSTVAMRPAAGPPEAGPGRAEASALRDTDVSSYLAVSRDRAFDTAWDGPVWGRGVRWVPGDRRAGDFWVRNDGLAPADLTLTVASRGARPLLSADRFSVRVAGRARRGAPSRDLTRSLARVEGSLRRTAPVVLAYHLRPGRLVHVRVVAALAYTAGNRTQGRGSRVSLELRLTQDVNGFRDDTVVLRG</sequence>
<evidence type="ECO:0000313" key="3">
    <source>
        <dbReference type="Proteomes" id="UP001482520"/>
    </source>
</evidence>
<name>A0ABV1NY11_9ACTN</name>
<accession>A0ABV1NY11</accession>
<proteinExistence type="predicted"/>
<feature type="chain" id="PRO_5047497468" evidence="1">
    <location>
        <begin position="26"/>
        <end position="208"/>
    </location>
</feature>
<dbReference type="Proteomes" id="UP001482520">
    <property type="component" value="Unassembled WGS sequence"/>
</dbReference>
<organism evidence="2 3">
    <name type="scientific">Nocardioides kribbensis</name>
    <dbReference type="NCBI Taxonomy" id="305517"/>
    <lineage>
        <taxon>Bacteria</taxon>
        <taxon>Bacillati</taxon>
        <taxon>Actinomycetota</taxon>
        <taxon>Actinomycetes</taxon>
        <taxon>Propionibacteriales</taxon>
        <taxon>Nocardioidaceae</taxon>
        <taxon>Nocardioides</taxon>
    </lineage>
</organism>